<proteinExistence type="predicted"/>
<dbReference type="EMBL" id="JAMQBK010000062">
    <property type="protein sequence ID" value="MCM2373521.1"/>
    <property type="molecule type" value="Genomic_DNA"/>
</dbReference>
<sequence length="351" mass="39352">MIFAEPSEYSETARNGESILQQDGIPATEDDLEVQPAVSPHLPEEVIEQRLEATPTAAFDSRASDEIWLISSRNLGSRNAPTESLDVRLRIQGNHWQSGSTANFFGPDPSGMNRPVVIFIHGNRWSIDKTIRRGLQTYDRTILPWKDAPPVRFVIWTWPSDAIPGPIRDVRIKAGKADQHAFHLARFLQRIDPNCQVSLIGFSFGGRLTLGALHLVGGGSVDGCGLGHSVAGYQPEMSRNRFNVALVVPAIRNDCMISVRSQAYHQINDLFLLYNSRDTYLGLYKFTRFDGKNPALGYTGICGLNHFPDHSYRVQQFNSSRAVGSEHDFLEYISDRRIEANLRKHILTPPQ</sequence>
<comment type="caution">
    <text evidence="1">The sequence shown here is derived from an EMBL/GenBank/DDBJ whole genome shotgun (WGS) entry which is preliminary data.</text>
</comment>
<dbReference type="InterPro" id="IPR029058">
    <property type="entry name" value="AB_hydrolase_fold"/>
</dbReference>
<name>A0ABT0U9S3_9BACT</name>
<dbReference type="GO" id="GO:0016787">
    <property type="term" value="F:hydrolase activity"/>
    <property type="evidence" value="ECO:0007669"/>
    <property type="project" value="UniProtKB-KW"/>
</dbReference>
<dbReference type="Proteomes" id="UP001202961">
    <property type="component" value="Unassembled WGS sequence"/>
</dbReference>
<accession>A0ABT0U9S3</accession>
<gene>
    <name evidence="1" type="ORF">NB063_23160</name>
</gene>
<dbReference type="SUPFAM" id="SSF53474">
    <property type="entry name" value="alpha/beta-Hydrolases"/>
    <property type="match status" value="1"/>
</dbReference>
<organism evidence="1 2">
    <name type="scientific">Aporhodopirellula aestuarii</name>
    <dbReference type="NCBI Taxonomy" id="2950107"/>
    <lineage>
        <taxon>Bacteria</taxon>
        <taxon>Pseudomonadati</taxon>
        <taxon>Planctomycetota</taxon>
        <taxon>Planctomycetia</taxon>
        <taxon>Pirellulales</taxon>
        <taxon>Pirellulaceae</taxon>
        <taxon>Aporhodopirellula</taxon>
    </lineage>
</organism>
<dbReference type="RefSeq" id="WP_250931277.1">
    <property type="nucleotide sequence ID" value="NZ_JAMQBK010000062.1"/>
</dbReference>
<protein>
    <submittedName>
        <fullName evidence="1">Alpha/beta hydrolase</fullName>
    </submittedName>
</protein>
<evidence type="ECO:0000313" key="2">
    <source>
        <dbReference type="Proteomes" id="UP001202961"/>
    </source>
</evidence>
<reference evidence="1 2" key="1">
    <citation type="journal article" date="2022" name="Syst. Appl. Microbiol.">
        <title>Rhodopirellula aestuarii sp. nov., a novel member of the genus Rhodopirellula isolated from brackish sediments collected in the Tagus River estuary, Portugal.</title>
        <authorList>
            <person name="Vitorino I.R."/>
            <person name="Klimek D."/>
            <person name="Calusinska M."/>
            <person name="Lobo-da-Cunha A."/>
            <person name="Vasconcelos V."/>
            <person name="Lage O.M."/>
        </authorList>
    </citation>
    <scope>NUCLEOTIDE SEQUENCE [LARGE SCALE GENOMIC DNA]</scope>
    <source>
        <strain evidence="1 2">ICT_H3.1</strain>
    </source>
</reference>
<keyword evidence="2" id="KW-1185">Reference proteome</keyword>
<evidence type="ECO:0000313" key="1">
    <source>
        <dbReference type="EMBL" id="MCM2373521.1"/>
    </source>
</evidence>
<keyword evidence="1" id="KW-0378">Hydrolase</keyword>